<keyword evidence="2" id="KW-0732">Signal</keyword>
<evidence type="ECO:0000256" key="1">
    <source>
        <dbReference type="SAM" id="MobiDB-lite"/>
    </source>
</evidence>
<dbReference type="AlphaFoldDB" id="A0A1Y5NY19"/>
<evidence type="ECO:0000313" key="3">
    <source>
        <dbReference type="EMBL" id="SBS71407.1"/>
    </source>
</evidence>
<dbReference type="PROSITE" id="PS51257">
    <property type="entry name" value="PROKAR_LIPOPROTEIN"/>
    <property type="match status" value="1"/>
</dbReference>
<feature type="compositionally biased region" description="Low complexity" evidence="1">
    <location>
        <begin position="111"/>
        <end position="144"/>
    </location>
</feature>
<name>A0A1Y5NY19_9MICO</name>
<sequence>MISTLRASASAALLAVALVFSACASPDAGLSGTAGRDMQATVVTIAEHAAAGDAAAALAELDALQKRLDDARAADDITADRAALVQRSIDLVRADLDAVAAENATPTPAVTDDGASDGTDTTDTSGDGSTEDSGNSGNSGNSGDNGKDKDDSGKDNGKGKGNNKED</sequence>
<feature type="compositionally biased region" description="Basic and acidic residues" evidence="1">
    <location>
        <begin position="145"/>
        <end position="166"/>
    </location>
</feature>
<protein>
    <submittedName>
        <fullName evidence="3">Putative DNA polymerase III, gamma/tau subunits</fullName>
    </submittedName>
</protein>
<proteinExistence type="predicted"/>
<accession>A0A1Y5NY19</accession>
<reference evidence="3" key="1">
    <citation type="submission" date="2016-03" db="EMBL/GenBank/DDBJ databases">
        <authorList>
            <person name="Ploux O."/>
        </authorList>
    </citation>
    <scope>NUCLEOTIDE SEQUENCE</scope>
    <source>
        <strain evidence="3">UC1</strain>
    </source>
</reference>
<dbReference type="RefSeq" id="WP_295574364.1">
    <property type="nucleotide sequence ID" value="NZ_FLQR01000005.1"/>
</dbReference>
<gene>
    <name evidence="3" type="ORF">MIPYR_130012</name>
</gene>
<dbReference type="EMBL" id="FLQR01000005">
    <property type="protein sequence ID" value="SBS71407.1"/>
    <property type="molecule type" value="Genomic_DNA"/>
</dbReference>
<evidence type="ECO:0000256" key="2">
    <source>
        <dbReference type="SAM" id="SignalP"/>
    </source>
</evidence>
<feature type="region of interest" description="Disordered" evidence="1">
    <location>
        <begin position="100"/>
        <end position="166"/>
    </location>
</feature>
<feature type="signal peptide" evidence="2">
    <location>
        <begin position="1"/>
        <end position="24"/>
    </location>
</feature>
<organism evidence="3">
    <name type="scientific">uncultured Microbacterium sp</name>
    <dbReference type="NCBI Taxonomy" id="191216"/>
    <lineage>
        <taxon>Bacteria</taxon>
        <taxon>Bacillati</taxon>
        <taxon>Actinomycetota</taxon>
        <taxon>Actinomycetes</taxon>
        <taxon>Micrococcales</taxon>
        <taxon>Microbacteriaceae</taxon>
        <taxon>Microbacterium</taxon>
        <taxon>environmental samples</taxon>
    </lineage>
</organism>
<feature type="chain" id="PRO_5012802802" evidence="2">
    <location>
        <begin position="25"/>
        <end position="166"/>
    </location>
</feature>